<dbReference type="AlphaFoldDB" id="A0AAJ5WTT2"/>
<evidence type="ECO:0000256" key="2">
    <source>
        <dbReference type="ARBA" id="ARBA00007401"/>
    </source>
</evidence>
<reference evidence="10" key="1">
    <citation type="submission" date="2023-03" db="EMBL/GenBank/DDBJ databases">
        <title>Andean soil-derived lignocellulolytic bacterial consortium as a source of novel taxa and putative plastic-active enzymes.</title>
        <authorList>
            <person name="Diaz-Garcia L."/>
            <person name="Chuvochina M."/>
            <person name="Feuerriegel G."/>
            <person name="Bunk B."/>
            <person name="Sproer C."/>
            <person name="Streit W.R."/>
            <person name="Rodriguez L.M."/>
            <person name="Overmann J."/>
            <person name="Jimenez D.J."/>
        </authorList>
    </citation>
    <scope>NUCLEOTIDE SEQUENCE</scope>
    <source>
        <strain evidence="10">MAG 7</strain>
    </source>
</reference>
<evidence type="ECO:0000256" key="6">
    <source>
        <dbReference type="ARBA" id="ARBA00023295"/>
    </source>
</evidence>
<evidence type="ECO:0000256" key="3">
    <source>
        <dbReference type="ARBA" id="ARBA00012754"/>
    </source>
</evidence>
<protein>
    <recommendedName>
        <fullName evidence="3">beta-mannosidase</fullName>
        <ecNumber evidence="3">3.2.1.25</ecNumber>
    </recommendedName>
</protein>
<proteinExistence type="inferred from homology"/>
<evidence type="ECO:0000313" key="10">
    <source>
        <dbReference type="EMBL" id="WEK36029.1"/>
    </source>
</evidence>
<dbReference type="Pfam" id="PF02836">
    <property type="entry name" value="Glyco_hydro_2_C"/>
    <property type="match status" value="1"/>
</dbReference>
<dbReference type="InterPro" id="IPR050887">
    <property type="entry name" value="Beta-mannosidase_GH2"/>
</dbReference>
<accession>A0AAJ5WTT2</accession>
<dbReference type="InterPro" id="IPR013783">
    <property type="entry name" value="Ig-like_fold"/>
</dbReference>
<dbReference type="InterPro" id="IPR036156">
    <property type="entry name" value="Beta-gal/glucu_dom_sf"/>
</dbReference>
<dbReference type="InterPro" id="IPR006103">
    <property type="entry name" value="Glyco_hydro_2_cat"/>
</dbReference>
<dbReference type="InterPro" id="IPR006102">
    <property type="entry name" value="Ig-like_GH2"/>
</dbReference>
<dbReference type="InterPro" id="IPR017853">
    <property type="entry name" value="GH"/>
</dbReference>
<sequence>MNVSIGSSQEKRSLLNWEIGYHQQATDKPAKWLPATVPGAVQLDVMKAEHYKQPYWYGDNVLQFDWMEDWYFTYRTSFAKPALGADQRLFFHSKGIDYHFTILLNGQQIHEQEGMFTYVDLDLTDRLQAQNELLIILRPVPKIEEAKVWVKGTETYRQNARESAKPAVSYGWDWHPRLVTRGIWDETFLAVRNKAHLTAAPVTYTLNEERNAASLQLDLEGRSLAGTTYRWLIKDDKGKLLVQQTGPLSADQAIVKAQLDKPRLWWPNGYGDPVLYTSELELLGPDKKLLDKRRQQIGFRTIKLIMNEGAWDEPADFPVTRNVSPASFEVNGQRIFAKGTNWVHPEIFVGLITPALYEKQVRLAKDANMNILRVWGGGITNKESFFDYCDQYGLLVWQEFPLACNNYTDKQSYLDVLEREARSIISRVKTHPCLAVWSGGNELFNSWSRMTDQSLALRLLNSLCYQLDQHTPFIFTSPQYGMGHGYYVFADLEKKEELYQWMSRATKTSYTEYGVPGAASVDMLKSFIPANELFPPKANTAWELHHGLGAWGDHRWLDMQVLEHYFGKIQSLEELVKYSQLTQSEGLQFIYEEARRQKPYCSMALNWCFQEPWPAAANNSLISWPNEVKPAYYSVAKACRPVLASARAPKFSWATGEAFTADVFLLNDTYQALPAADIMVTINFDGKEQTILEWDCPGTRPFENGVGPTARVTIPELKTQFFTVKVAVKGKPEYNSEYTFLHIKNTKR</sequence>
<evidence type="ECO:0000259" key="8">
    <source>
        <dbReference type="Pfam" id="PF02836"/>
    </source>
</evidence>
<evidence type="ECO:0000259" key="9">
    <source>
        <dbReference type="Pfam" id="PF22666"/>
    </source>
</evidence>
<dbReference type="PANTHER" id="PTHR43730:SF1">
    <property type="entry name" value="BETA-MANNOSIDASE"/>
    <property type="match status" value="1"/>
</dbReference>
<gene>
    <name evidence="10" type="ORF">P0Y53_00825</name>
</gene>
<evidence type="ECO:0000256" key="1">
    <source>
        <dbReference type="ARBA" id="ARBA00000829"/>
    </source>
</evidence>
<keyword evidence="5 10" id="KW-0378">Hydrolase</keyword>
<feature type="domain" description="Beta-mannosidase-like galactose-binding" evidence="9">
    <location>
        <begin position="26"/>
        <end position="184"/>
    </location>
</feature>
<dbReference type="Pfam" id="PF00703">
    <property type="entry name" value="Glyco_hydro_2"/>
    <property type="match status" value="1"/>
</dbReference>
<dbReference type="Gene3D" id="3.20.20.80">
    <property type="entry name" value="Glycosidases"/>
    <property type="match status" value="1"/>
</dbReference>
<feature type="domain" description="Glycoside hydrolase family 2 immunoglobulin-like beta-sandwich" evidence="7">
    <location>
        <begin position="196"/>
        <end position="300"/>
    </location>
</feature>
<comment type="similarity">
    <text evidence="2">Belongs to the glycosyl hydrolase 2 family.</text>
</comment>
<dbReference type="SUPFAM" id="SSF49303">
    <property type="entry name" value="beta-Galactosidase/glucuronidase domain"/>
    <property type="match status" value="1"/>
</dbReference>
<feature type="domain" description="Glycoside hydrolase family 2 catalytic" evidence="8">
    <location>
        <begin position="326"/>
        <end position="443"/>
    </location>
</feature>
<evidence type="ECO:0000259" key="7">
    <source>
        <dbReference type="Pfam" id="PF00703"/>
    </source>
</evidence>
<dbReference type="InterPro" id="IPR008979">
    <property type="entry name" value="Galactose-bd-like_sf"/>
</dbReference>
<dbReference type="Proteomes" id="UP001220610">
    <property type="component" value="Chromosome"/>
</dbReference>
<dbReference type="EC" id="3.2.1.25" evidence="3"/>
<evidence type="ECO:0000313" key="11">
    <source>
        <dbReference type="Proteomes" id="UP001220610"/>
    </source>
</evidence>
<dbReference type="InterPro" id="IPR054593">
    <property type="entry name" value="Beta-mannosidase-like_N2"/>
</dbReference>
<keyword evidence="4" id="KW-0732">Signal</keyword>
<evidence type="ECO:0000256" key="4">
    <source>
        <dbReference type="ARBA" id="ARBA00022729"/>
    </source>
</evidence>
<keyword evidence="6" id="KW-0326">Glycosidase</keyword>
<dbReference type="PANTHER" id="PTHR43730">
    <property type="entry name" value="BETA-MANNOSIDASE"/>
    <property type="match status" value="1"/>
</dbReference>
<dbReference type="SUPFAM" id="SSF49785">
    <property type="entry name" value="Galactose-binding domain-like"/>
    <property type="match status" value="1"/>
</dbReference>
<evidence type="ECO:0000256" key="5">
    <source>
        <dbReference type="ARBA" id="ARBA00022801"/>
    </source>
</evidence>
<dbReference type="GO" id="GO:0005975">
    <property type="term" value="P:carbohydrate metabolic process"/>
    <property type="evidence" value="ECO:0007669"/>
    <property type="project" value="InterPro"/>
</dbReference>
<comment type="catalytic activity">
    <reaction evidence="1">
        <text>Hydrolysis of terminal, non-reducing beta-D-mannose residues in beta-D-mannosides.</text>
        <dbReference type="EC" id="3.2.1.25"/>
    </reaction>
</comment>
<dbReference type="Gene3D" id="2.60.120.260">
    <property type="entry name" value="Galactose-binding domain-like"/>
    <property type="match status" value="1"/>
</dbReference>
<dbReference type="Gene3D" id="2.60.40.10">
    <property type="entry name" value="Immunoglobulins"/>
    <property type="match status" value="1"/>
</dbReference>
<name>A0AAJ5WTT2_9BACT</name>
<dbReference type="SUPFAM" id="SSF51445">
    <property type="entry name" value="(Trans)glycosidases"/>
    <property type="match status" value="1"/>
</dbReference>
<dbReference type="EMBL" id="CP119311">
    <property type="protein sequence ID" value="WEK36029.1"/>
    <property type="molecule type" value="Genomic_DNA"/>
</dbReference>
<organism evidence="10 11">
    <name type="scientific">Candidatus Pseudobacter hemicellulosilyticus</name>
    <dbReference type="NCBI Taxonomy" id="3121375"/>
    <lineage>
        <taxon>Bacteria</taxon>
        <taxon>Pseudomonadati</taxon>
        <taxon>Bacteroidota</taxon>
        <taxon>Chitinophagia</taxon>
        <taxon>Chitinophagales</taxon>
        <taxon>Chitinophagaceae</taxon>
        <taxon>Pseudobacter</taxon>
    </lineage>
</organism>
<dbReference type="Pfam" id="PF22666">
    <property type="entry name" value="Glyco_hydro_2_N2"/>
    <property type="match status" value="1"/>
</dbReference>
<dbReference type="GO" id="GO:0004567">
    <property type="term" value="F:beta-mannosidase activity"/>
    <property type="evidence" value="ECO:0007669"/>
    <property type="project" value="UniProtKB-EC"/>
</dbReference>
<dbReference type="GO" id="GO:0006516">
    <property type="term" value="P:glycoprotein catabolic process"/>
    <property type="evidence" value="ECO:0007669"/>
    <property type="project" value="TreeGrafter"/>
</dbReference>